<evidence type="ECO:0000256" key="9">
    <source>
        <dbReference type="ARBA" id="ARBA00022755"/>
    </source>
</evidence>
<dbReference type="GO" id="GO:0004637">
    <property type="term" value="F:phosphoribosylamine-glycine ligase activity"/>
    <property type="evidence" value="ECO:0007669"/>
    <property type="project" value="TreeGrafter"/>
</dbReference>
<sequence length="338" mass="37059">MQEEELTYKKSGVNIESANKFVNEIKKITNKAFGSFSESLGDGFAGFYPLDNFGSDFILLSSCDGVGTKVLVAKKANIWSGIGQDLVAMNVNDILVHGGKPLFFLDYIACSKLDTKIALEIVSSIIEALKPTGGVLLGGETAEMPDLYKKGDWDLSGFVVGAVKRSSLLPRNIKSGNILIGLASNGVHSNGFSLIRRIIKDYKINILKSVTPEGISLAKELLKPTKVYYSDIYPFIEKGMINGLAHITGGGIEGNLIRILPKNVKAVIKKDFDIPWIFKWISDHGVSEEEMYRVFNMGIGMILVVNPSNVDEILRYLGSNAKVIGKIVSSDERRVEFE</sequence>
<dbReference type="GO" id="GO:0005524">
    <property type="term" value="F:ATP binding"/>
    <property type="evidence" value="ECO:0007669"/>
    <property type="project" value="UniProtKB-KW"/>
</dbReference>
<keyword evidence="19" id="KW-1185">Reference proteome</keyword>
<evidence type="ECO:0000256" key="10">
    <source>
        <dbReference type="ARBA" id="ARBA00022840"/>
    </source>
</evidence>
<evidence type="ECO:0000256" key="12">
    <source>
        <dbReference type="ARBA" id="ARBA00032931"/>
    </source>
</evidence>
<evidence type="ECO:0000256" key="8">
    <source>
        <dbReference type="ARBA" id="ARBA00022741"/>
    </source>
</evidence>
<protein>
    <recommendedName>
        <fullName evidence="5 15">Phosphoribosylformylglycinamidine cyclo-ligase</fullName>
        <ecNumber evidence="4 15">6.3.3.1</ecNumber>
    </recommendedName>
    <alternativeName>
        <fullName evidence="12 15">AIR synthase</fullName>
    </alternativeName>
    <alternativeName>
        <fullName evidence="13 15">AIRS</fullName>
    </alternativeName>
    <alternativeName>
        <fullName evidence="11 15">Phosphoribosyl-aminoimidazole synthetase</fullName>
    </alternativeName>
</protein>
<dbReference type="Proteomes" id="UP000244792">
    <property type="component" value="Chromosome"/>
</dbReference>
<keyword evidence="7 15" id="KW-0436">Ligase</keyword>
<proteinExistence type="inferred from homology"/>
<dbReference type="InterPro" id="IPR004733">
    <property type="entry name" value="PurM_cligase"/>
</dbReference>
<dbReference type="PANTHER" id="PTHR10520:SF12">
    <property type="entry name" value="TRIFUNCTIONAL PURINE BIOSYNTHETIC PROTEIN ADENOSINE-3"/>
    <property type="match status" value="1"/>
</dbReference>
<reference evidence="18 19" key="1">
    <citation type="submission" date="2017-04" db="EMBL/GenBank/DDBJ databases">
        <title>Genomic insights into metabolism of Thermodesulfobium acidiphilum.</title>
        <authorList>
            <person name="Toshchakov S.V."/>
            <person name="Frolov E.N."/>
            <person name="Kublanov I.V."/>
            <person name="Samarov N.I."/>
            <person name="Novikov A."/>
            <person name="Lebedinsky A.V."/>
            <person name="Bonch-Osmolovskaya E.A."/>
            <person name="Chernyh N.A."/>
        </authorList>
    </citation>
    <scope>NUCLEOTIDE SEQUENCE [LARGE SCALE GENOMIC DNA]</scope>
    <source>
        <strain evidence="18 19">3127-1</strain>
    </source>
</reference>
<dbReference type="InterPro" id="IPR036676">
    <property type="entry name" value="PurM-like_C_sf"/>
</dbReference>
<dbReference type="Pfam" id="PF00586">
    <property type="entry name" value="AIRS"/>
    <property type="match status" value="1"/>
</dbReference>
<dbReference type="HAMAP" id="MF_00741">
    <property type="entry name" value="AIRS"/>
    <property type="match status" value="1"/>
</dbReference>
<dbReference type="Gene3D" id="3.30.1330.10">
    <property type="entry name" value="PurM-like, N-terminal domain"/>
    <property type="match status" value="1"/>
</dbReference>
<dbReference type="FunFam" id="3.90.650.10:FF:000011">
    <property type="entry name" value="Phosphoribosylformylglycinamidine cyclo-ligase"/>
    <property type="match status" value="1"/>
</dbReference>
<evidence type="ECO:0000256" key="14">
    <source>
        <dbReference type="ARBA" id="ARBA00049057"/>
    </source>
</evidence>
<dbReference type="InterPro" id="IPR010918">
    <property type="entry name" value="PurM-like_C_dom"/>
</dbReference>
<dbReference type="GO" id="GO:0004641">
    <property type="term" value="F:phosphoribosylformylglycinamidine cyclo-ligase activity"/>
    <property type="evidence" value="ECO:0007669"/>
    <property type="project" value="UniProtKB-UniRule"/>
</dbReference>
<dbReference type="PANTHER" id="PTHR10520">
    <property type="entry name" value="TRIFUNCTIONAL PURINE BIOSYNTHETIC PROTEIN ADENOSINE-3-RELATED"/>
    <property type="match status" value="1"/>
</dbReference>
<name>A0A2R4VZH8_THEAF</name>
<feature type="domain" description="PurM-like C-terminal" evidence="17">
    <location>
        <begin position="174"/>
        <end position="335"/>
    </location>
</feature>
<comment type="pathway">
    <text evidence="2 15">Purine metabolism; IMP biosynthesis via de novo pathway; 5-amino-1-(5-phospho-D-ribosyl)imidazole from N(2)-formyl-N(1)-(5-phospho-D-ribosyl)glycinamide: step 2/2.</text>
</comment>
<evidence type="ECO:0000313" key="19">
    <source>
        <dbReference type="Proteomes" id="UP000244792"/>
    </source>
</evidence>
<comment type="subcellular location">
    <subcellularLocation>
        <location evidence="1 15">Cytoplasm</location>
    </subcellularLocation>
</comment>
<dbReference type="OrthoDB" id="9802507at2"/>
<evidence type="ECO:0000256" key="5">
    <source>
        <dbReference type="ARBA" id="ARBA00020367"/>
    </source>
</evidence>
<dbReference type="InterPro" id="IPR016188">
    <property type="entry name" value="PurM-like_N"/>
</dbReference>
<organism evidence="18 19">
    <name type="scientific">Thermodesulfobium acidiphilum</name>
    <dbReference type="NCBI Taxonomy" id="1794699"/>
    <lineage>
        <taxon>Bacteria</taxon>
        <taxon>Pseudomonadati</taxon>
        <taxon>Thermodesulfobiota</taxon>
        <taxon>Thermodesulfobiia</taxon>
        <taxon>Thermodesulfobiales</taxon>
        <taxon>Thermodesulfobiaceae</taxon>
        <taxon>Thermodesulfobium</taxon>
    </lineage>
</organism>
<dbReference type="SUPFAM" id="SSF55326">
    <property type="entry name" value="PurM N-terminal domain-like"/>
    <property type="match status" value="1"/>
</dbReference>
<keyword evidence="10 15" id="KW-0067">ATP-binding</keyword>
<comment type="similarity">
    <text evidence="3 15">Belongs to the AIR synthase family.</text>
</comment>
<evidence type="ECO:0000256" key="2">
    <source>
        <dbReference type="ARBA" id="ARBA00004686"/>
    </source>
</evidence>
<dbReference type="Pfam" id="PF02769">
    <property type="entry name" value="AIRS_C"/>
    <property type="match status" value="1"/>
</dbReference>
<evidence type="ECO:0000256" key="15">
    <source>
        <dbReference type="HAMAP-Rule" id="MF_00741"/>
    </source>
</evidence>
<comment type="catalytic activity">
    <reaction evidence="14 15">
        <text>2-formamido-N(1)-(5-O-phospho-beta-D-ribosyl)acetamidine + ATP = 5-amino-1-(5-phospho-beta-D-ribosyl)imidazole + ADP + phosphate + H(+)</text>
        <dbReference type="Rhea" id="RHEA:23032"/>
        <dbReference type="ChEBI" id="CHEBI:15378"/>
        <dbReference type="ChEBI" id="CHEBI:30616"/>
        <dbReference type="ChEBI" id="CHEBI:43474"/>
        <dbReference type="ChEBI" id="CHEBI:137981"/>
        <dbReference type="ChEBI" id="CHEBI:147287"/>
        <dbReference type="ChEBI" id="CHEBI:456216"/>
        <dbReference type="EC" id="6.3.3.1"/>
    </reaction>
</comment>
<dbReference type="UniPathway" id="UPA00074">
    <property type="reaction ID" value="UER00129"/>
</dbReference>
<dbReference type="Gene3D" id="3.90.650.10">
    <property type="entry name" value="PurM-like C-terminal domain"/>
    <property type="match status" value="1"/>
</dbReference>
<keyword evidence="9 15" id="KW-0658">Purine biosynthesis</keyword>
<evidence type="ECO:0000256" key="3">
    <source>
        <dbReference type="ARBA" id="ARBA00010280"/>
    </source>
</evidence>
<evidence type="ECO:0000256" key="6">
    <source>
        <dbReference type="ARBA" id="ARBA00022490"/>
    </source>
</evidence>
<dbReference type="EMBL" id="CP020921">
    <property type="protein sequence ID" value="AWB09963.1"/>
    <property type="molecule type" value="Genomic_DNA"/>
</dbReference>
<dbReference type="GO" id="GO:0005829">
    <property type="term" value="C:cytosol"/>
    <property type="evidence" value="ECO:0007669"/>
    <property type="project" value="TreeGrafter"/>
</dbReference>
<dbReference type="GO" id="GO:0006189">
    <property type="term" value="P:'de novo' IMP biosynthetic process"/>
    <property type="evidence" value="ECO:0007669"/>
    <property type="project" value="UniProtKB-UniRule"/>
</dbReference>
<dbReference type="NCBIfam" id="TIGR00878">
    <property type="entry name" value="purM"/>
    <property type="match status" value="1"/>
</dbReference>
<gene>
    <name evidence="15" type="primary">purM</name>
    <name evidence="18" type="ORF">TDSAC_0589</name>
</gene>
<dbReference type="GO" id="GO:0046084">
    <property type="term" value="P:adenine biosynthetic process"/>
    <property type="evidence" value="ECO:0007669"/>
    <property type="project" value="TreeGrafter"/>
</dbReference>
<evidence type="ECO:0000259" key="16">
    <source>
        <dbReference type="Pfam" id="PF00586"/>
    </source>
</evidence>
<dbReference type="KEGG" id="taci:TDSAC_0589"/>
<accession>A0A2R4VZH8</accession>
<dbReference type="EC" id="6.3.3.1" evidence="4 15"/>
<keyword evidence="6 15" id="KW-0963">Cytoplasm</keyword>
<dbReference type="RefSeq" id="WP_108308796.1">
    <property type="nucleotide sequence ID" value="NZ_CP020921.1"/>
</dbReference>
<evidence type="ECO:0000256" key="11">
    <source>
        <dbReference type="ARBA" id="ARBA00031908"/>
    </source>
</evidence>
<evidence type="ECO:0000256" key="1">
    <source>
        <dbReference type="ARBA" id="ARBA00004496"/>
    </source>
</evidence>
<evidence type="ECO:0000256" key="4">
    <source>
        <dbReference type="ARBA" id="ARBA00013047"/>
    </source>
</evidence>
<feature type="domain" description="PurM-like N-terminal" evidence="16">
    <location>
        <begin position="56"/>
        <end position="163"/>
    </location>
</feature>
<dbReference type="AlphaFoldDB" id="A0A2R4VZH8"/>
<evidence type="ECO:0000313" key="18">
    <source>
        <dbReference type="EMBL" id="AWB09963.1"/>
    </source>
</evidence>
<evidence type="ECO:0000256" key="7">
    <source>
        <dbReference type="ARBA" id="ARBA00022598"/>
    </source>
</evidence>
<evidence type="ECO:0000259" key="17">
    <source>
        <dbReference type="Pfam" id="PF02769"/>
    </source>
</evidence>
<dbReference type="CDD" id="cd02196">
    <property type="entry name" value="PurM"/>
    <property type="match status" value="1"/>
</dbReference>
<keyword evidence="8 15" id="KW-0547">Nucleotide-binding</keyword>
<evidence type="ECO:0000256" key="13">
    <source>
        <dbReference type="ARBA" id="ARBA00033093"/>
    </source>
</evidence>
<dbReference type="InterPro" id="IPR036921">
    <property type="entry name" value="PurM-like_N_sf"/>
</dbReference>
<dbReference type="SUPFAM" id="SSF56042">
    <property type="entry name" value="PurM C-terminal domain-like"/>
    <property type="match status" value="1"/>
</dbReference>